<dbReference type="CDD" id="cd00801">
    <property type="entry name" value="INT_P4_C"/>
    <property type="match status" value="1"/>
</dbReference>
<evidence type="ECO:0000256" key="4">
    <source>
        <dbReference type="ARBA" id="ARBA00023172"/>
    </source>
</evidence>
<name>A0A158SXR8_HAEIF</name>
<dbReference type="PATRIC" id="fig|727.582.peg.1165"/>
<keyword evidence="3" id="KW-0238">DNA-binding</keyword>
<dbReference type="GO" id="GO:0006310">
    <property type="term" value="P:DNA recombination"/>
    <property type="evidence" value="ECO:0007669"/>
    <property type="project" value="UniProtKB-KW"/>
</dbReference>
<dbReference type="EMBL" id="JMQP01000002">
    <property type="protein sequence ID" value="KIS35662.1"/>
    <property type="molecule type" value="Genomic_DNA"/>
</dbReference>
<comment type="similarity">
    <text evidence="1">Belongs to the 'phage' integrase family.</text>
</comment>
<dbReference type="Proteomes" id="UP000050700">
    <property type="component" value="Unassembled WGS sequence"/>
</dbReference>
<evidence type="ECO:0000313" key="6">
    <source>
        <dbReference type="EMBL" id="KIS35662.1"/>
    </source>
</evidence>
<dbReference type="InterPro" id="IPR050808">
    <property type="entry name" value="Phage_Integrase"/>
</dbReference>
<dbReference type="Gene3D" id="3.30.160.390">
    <property type="entry name" value="Integrase, DNA-binding domain"/>
    <property type="match status" value="1"/>
</dbReference>
<dbReference type="InterPro" id="IPR011010">
    <property type="entry name" value="DNA_brk_join_enz"/>
</dbReference>
<dbReference type="Pfam" id="PF13356">
    <property type="entry name" value="Arm-DNA-bind_3"/>
    <property type="match status" value="1"/>
</dbReference>
<feature type="domain" description="Tyr recombinase" evidence="5">
    <location>
        <begin position="245"/>
        <end position="427"/>
    </location>
</feature>
<dbReference type="SUPFAM" id="SSF56349">
    <property type="entry name" value="DNA breaking-rejoining enzymes"/>
    <property type="match status" value="1"/>
</dbReference>
<dbReference type="InterPro" id="IPR010998">
    <property type="entry name" value="Integrase_recombinase_N"/>
</dbReference>
<sequence length="446" mass="51352">MGFLGVVIPKSIKILKNHAYQNYFRNTKGGRMAVLVKPLSITEINNAKPKEKDYSLSDGQGLFLLVRMNGSKIWRFQYYKPISKKRTLISLGVYPEISLKDVREIRDLYRSLLAKNIDPQDYRLQQEQKAIQERQFTLTEMGKEWLYLKKNEVDTGRLKEVTFIDIGKRLERHLFKVLGHYSISDISAPLAIEKLKPLERAGKLDTLHRIIGYLNQIMIYSVNRGVINYNATADIGRVFIRPIAENNPTIRPEQLPKLFEDLQNSTLEIETRCALELLLLTAGRAGAITQLEWENVDFENSLLNIPKEKMKGRQGKVQDFILPLSKQAVTILRLLQKLNRCNSKFVFPSKKNPRQPISKETPNKALGRIGYRNILTAHGLRSVFSTAMNEAEFNSEIIEVCLAHFEYSSVRGTYNKAKYMPQRIEYMQWWGDFVEEASDGKALMGC</sequence>
<keyword evidence="4" id="KW-0233">DNA recombination</keyword>
<dbReference type="InterPro" id="IPR013762">
    <property type="entry name" value="Integrase-like_cat_sf"/>
</dbReference>
<accession>A0A158SXR8</accession>
<dbReference type="InterPro" id="IPR002104">
    <property type="entry name" value="Integrase_catalytic"/>
</dbReference>
<dbReference type="GO" id="GO:0003677">
    <property type="term" value="F:DNA binding"/>
    <property type="evidence" value="ECO:0007669"/>
    <property type="project" value="UniProtKB-KW"/>
</dbReference>
<protein>
    <submittedName>
        <fullName evidence="6">Prophage CP4-57 integrase</fullName>
    </submittedName>
</protein>
<dbReference type="Gene3D" id="1.10.150.130">
    <property type="match status" value="1"/>
</dbReference>
<evidence type="ECO:0000259" key="5">
    <source>
        <dbReference type="PROSITE" id="PS51898"/>
    </source>
</evidence>
<keyword evidence="2" id="KW-0229">DNA integration</keyword>
<evidence type="ECO:0000256" key="1">
    <source>
        <dbReference type="ARBA" id="ARBA00008857"/>
    </source>
</evidence>
<dbReference type="Gene3D" id="1.10.443.10">
    <property type="entry name" value="Intergrase catalytic core"/>
    <property type="match status" value="1"/>
</dbReference>
<comment type="caution">
    <text evidence="6">The sequence shown here is derived from an EMBL/GenBank/DDBJ whole genome shotgun (WGS) entry which is preliminary data.</text>
</comment>
<dbReference type="Pfam" id="PF00589">
    <property type="entry name" value="Phage_integrase"/>
    <property type="match status" value="1"/>
</dbReference>
<dbReference type="InterPro" id="IPR025166">
    <property type="entry name" value="Integrase_DNA_bind_dom"/>
</dbReference>
<dbReference type="InterPro" id="IPR053876">
    <property type="entry name" value="Phage_int_M"/>
</dbReference>
<dbReference type="GO" id="GO:0015074">
    <property type="term" value="P:DNA integration"/>
    <property type="evidence" value="ECO:0007669"/>
    <property type="project" value="UniProtKB-KW"/>
</dbReference>
<organism evidence="6 7">
    <name type="scientific">Haemophilus influenzae</name>
    <dbReference type="NCBI Taxonomy" id="727"/>
    <lineage>
        <taxon>Bacteria</taxon>
        <taxon>Pseudomonadati</taxon>
        <taxon>Pseudomonadota</taxon>
        <taxon>Gammaproteobacteria</taxon>
        <taxon>Pasteurellales</taxon>
        <taxon>Pasteurellaceae</taxon>
        <taxon>Haemophilus</taxon>
    </lineage>
</organism>
<dbReference type="InterPro" id="IPR038488">
    <property type="entry name" value="Integrase_DNA-bd_sf"/>
</dbReference>
<proteinExistence type="inferred from homology"/>
<dbReference type="Pfam" id="PF22022">
    <property type="entry name" value="Phage_int_M"/>
    <property type="match status" value="1"/>
</dbReference>
<dbReference type="PROSITE" id="PS51898">
    <property type="entry name" value="TYR_RECOMBINASE"/>
    <property type="match status" value="1"/>
</dbReference>
<reference evidence="6 7" key="1">
    <citation type="submission" date="2014-05" db="EMBL/GenBank/DDBJ databases">
        <title>Methylome analysis of the phasevarions of Haemophilus influenzae.</title>
        <authorList>
            <person name="Atack J.M."/>
            <person name="Fox K.L."/>
            <person name="Power P.M."/>
            <person name="Clark T."/>
            <person name="Jurcisek J."/>
            <person name="Korlach J."/>
            <person name="Bakaletz L.O."/>
            <person name="Jennings M.P."/>
        </authorList>
    </citation>
    <scope>NUCLEOTIDE SEQUENCE [LARGE SCALE GENOMIC DNA]</scope>
    <source>
        <strain evidence="6 7">1209</strain>
    </source>
</reference>
<dbReference type="PANTHER" id="PTHR30629">
    <property type="entry name" value="PROPHAGE INTEGRASE"/>
    <property type="match status" value="1"/>
</dbReference>
<dbReference type="AlphaFoldDB" id="A0A158SXR8"/>
<gene>
    <name evidence="6" type="primary">intA_4</name>
    <name evidence="6" type="ORF">NTHI1209_01269</name>
</gene>
<evidence type="ECO:0000256" key="3">
    <source>
        <dbReference type="ARBA" id="ARBA00023125"/>
    </source>
</evidence>
<dbReference type="PANTHER" id="PTHR30629:SF6">
    <property type="entry name" value="PROPHAGE INTEGRASE INTA-RELATED"/>
    <property type="match status" value="1"/>
</dbReference>
<evidence type="ECO:0000256" key="2">
    <source>
        <dbReference type="ARBA" id="ARBA00022908"/>
    </source>
</evidence>
<evidence type="ECO:0000313" key="7">
    <source>
        <dbReference type="Proteomes" id="UP000050700"/>
    </source>
</evidence>